<name>A0AAV9FAN8_ACOCL</name>
<evidence type="ECO:0000313" key="2">
    <source>
        <dbReference type="EMBL" id="KAK1322931.1"/>
    </source>
</evidence>
<sequence length="197" mass="20977">MPKQAHLPPRCPSQIRVPSTQPISPLASPVTRNAGPDPSHLPLLEEEPSWFDDLLGGPDSDSPKGIFHRRSASDSSALLSISSSLTKPTSLFEVGNVSDETCKMGTIEESLLGTEACSGLEKGCVYGPNSPRKMSGLTDSESSMVSALLENATQNPLRCLSEDLSYVFESGEFDAAVDAFNAEVNPDPKPKAVKSLM</sequence>
<dbReference type="PANTHER" id="PTHR46835:SF4">
    <property type="entry name" value="B-ZIP PROTEIN"/>
    <property type="match status" value="1"/>
</dbReference>
<dbReference type="AlphaFoldDB" id="A0AAV9FAN8"/>
<organism evidence="2 3">
    <name type="scientific">Acorus calamus</name>
    <name type="common">Sweet flag</name>
    <dbReference type="NCBI Taxonomy" id="4465"/>
    <lineage>
        <taxon>Eukaryota</taxon>
        <taxon>Viridiplantae</taxon>
        <taxon>Streptophyta</taxon>
        <taxon>Embryophyta</taxon>
        <taxon>Tracheophyta</taxon>
        <taxon>Spermatophyta</taxon>
        <taxon>Magnoliopsida</taxon>
        <taxon>Liliopsida</taxon>
        <taxon>Acoraceae</taxon>
        <taxon>Acorus</taxon>
    </lineage>
</organism>
<dbReference type="Proteomes" id="UP001180020">
    <property type="component" value="Unassembled WGS sequence"/>
</dbReference>
<reference evidence="2" key="1">
    <citation type="journal article" date="2023" name="Nat. Commun.">
        <title>Diploid and tetraploid genomes of Acorus and the evolution of monocots.</title>
        <authorList>
            <person name="Ma L."/>
            <person name="Liu K.W."/>
            <person name="Li Z."/>
            <person name="Hsiao Y.Y."/>
            <person name="Qi Y."/>
            <person name="Fu T."/>
            <person name="Tang G.D."/>
            <person name="Zhang D."/>
            <person name="Sun W.H."/>
            <person name="Liu D.K."/>
            <person name="Li Y."/>
            <person name="Chen G.Z."/>
            <person name="Liu X.D."/>
            <person name="Liao X.Y."/>
            <person name="Jiang Y.T."/>
            <person name="Yu X."/>
            <person name="Hao Y."/>
            <person name="Huang J."/>
            <person name="Zhao X.W."/>
            <person name="Ke S."/>
            <person name="Chen Y.Y."/>
            <person name="Wu W.L."/>
            <person name="Hsu J.L."/>
            <person name="Lin Y.F."/>
            <person name="Huang M.D."/>
            <person name="Li C.Y."/>
            <person name="Huang L."/>
            <person name="Wang Z.W."/>
            <person name="Zhao X."/>
            <person name="Zhong W.Y."/>
            <person name="Peng D.H."/>
            <person name="Ahmad S."/>
            <person name="Lan S."/>
            <person name="Zhang J.S."/>
            <person name="Tsai W.C."/>
            <person name="Van de Peer Y."/>
            <person name="Liu Z.J."/>
        </authorList>
    </citation>
    <scope>NUCLEOTIDE SEQUENCE</scope>
    <source>
        <strain evidence="2">CP</strain>
    </source>
</reference>
<evidence type="ECO:0000313" key="3">
    <source>
        <dbReference type="Proteomes" id="UP001180020"/>
    </source>
</evidence>
<evidence type="ECO:0000256" key="1">
    <source>
        <dbReference type="SAM" id="MobiDB-lite"/>
    </source>
</evidence>
<comment type="caution">
    <text evidence="2">The sequence shown here is derived from an EMBL/GenBank/DDBJ whole genome shotgun (WGS) entry which is preliminary data.</text>
</comment>
<dbReference type="PANTHER" id="PTHR46835">
    <property type="entry name" value="BASIC-LEUCINE ZIPPER (BZIP) TRANSCRIPTION FACTOR FAMILY PROTEIN-RELATED"/>
    <property type="match status" value="1"/>
</dbReference>
<keyword evidence="3" id="KW-1185">Reference proteome</keyword>
<gene>
    <name evidence="2" type="ORF">QJS10_CPA02g01060</name>
</gene>
<dbReference type="InterPro" id="IPR044797">
    <property type="entry name" value="At4g06598-like"/>
</dbReference>
<protein>
    <submittedName>
        <fullName evidence="2">Uncharacterized protein</fullName>
    </submittedName>
</protein>
<dbReference type="EMBL" id="JAUJYO010000002">
    <property type="protein sequence ID" value="KAK1322931.1"/>
    <property type="molecule type" value="Genomic_DNA"/>
</dbReference>
<reference evidence="2" key="2">
    <citation type="submission" date="2023-06" db="EMBL/GenBank/DDBJ databases">
        <authorList>
            <person name="Ma L."/>
            <person name="Liu K.-W."/>
            <person name="Li Z."/>
            <person name="Hsiao Y.-Y."/>
            <person name="Qi Y."/>
            <person name="Fu T."/>
            <person name="Tang G."/>
            <person name="Zhang D."/>
            <person name="Sun W.-H."/>
            <person name="Liu D.-K."/>
            <person name="Li Y."/>
            <person name="Chen G.-Z."/>
            <person name="Liu X.-D."/>
            <person name="Liao X.-Y."/>
            <person name="Jiang Y.-T."/>
            <person name="Yu X."/>
            <person name="Hao Y."/>
            <person name="Huang J."/>
            <person name="Zhao X.-W."/>
            <person name="Ke S."/>
            <person name="Chen Y.-Y."/>
            <person name="Wu W.-L."/>
            <person name="Hsu J.-L."/>
            <person name="Lin Y.-F."/>
            <person name="Huang M.-D."/>
            <person name="Li C.-Y."/>
            <person name="Huang L."/>
            <person name="Wang Z.-W."/>
            <person name="Zhao X."/>
            <person name="Zhong W.-Y."/>
            <person name="Peng D.-H."/>
            <person name="Ahmad S."/>
            <person name="Lan S."/>
            <person name="Zhang J.-S."/>
            <person name="Tsai W.-C."/>
            <person name="Van De Peer Y."/>
            <person name="Liu Z.-J."/>
        </authorList>
    </citation>
    <scope>NUCLEOTIDE SEQUENCE</scope>
    <source>
        <strain evidence="2">CP</strain>
        <tissue evidence="2">Leaves</tissue>
    </source>
</reference>
<feature type="region of interest" description="Disordered" evidence="1">
    <location>
        <begin position="1"/>
        <end position="68"/>
    </location>
</feature>
<proteinExistence type="predicted"/>
<accession>A0AAV9FAN8</accession>